<feature type="domain" description="N-acetyltransferase" evidence="1">
    <location>
        <begin position="18"/>
        <end position="184"/>
    </location>
</feature>
<evidence type="ECO:0000313" key="2">
    <source>
        <dbReference type="EMBL" id="VFR19202.1"/>
    </source>
</evidence>
<protein>
    <submittedName>
        <fullName evidence="2">GCN5-related N-acetyltransferase</fullName>
    </submittedName>
</protein>
<dbReference type="PANTHER" id="PTHR43610:SF1">
    <property type="entry name" value="N-ACETYLTRANSFERASE DOMAIN-CONTAINING PROTEIN"/>
    <property type="match status" value="1"/>
</dbReference>
<evidence type="ECO:0000313" key="3">
    <source>
        <dbReference type="EMBL" id="VFR71560.1"/>
    </source>
</evidence>
<gene>
    <name evidence="2" type="ORF">ANK1_1348</name>
    <name evidence="3" type="ORF">ANK2_1349</name>
</gene>
<organism evidence="2">
    <name type="scientific">plant metagenome</name>
    <dbReference type="NCBI Taxonomy" id="1297885"/>
    <lineage>
        <taxon>unclassified sequences</taxon>
        <taxon>metagenomes</taxon>
        <taxon>organismal metagenomes</taxon>
    </lineage>
</organism>
<dbReference type="SUPFAM" id="SSF55729">
    <property type="entry name" value="Acyl-CoA N-acyltransferases (Nat)"/>
    <property type="match status" value="1"/>
</dbReference>
<proteinExistence type="predicted"/>
<evidence type="ECO:0000259" key="1">
    <source>
        <dbReference type="PROSITE" id="PS51186"/>
    </source>
</evidence>
<dbReference type="EMBL" id="CAADIA010000001">
    <property type="protein sequence ID" value="VFR19202.1"/>
    <property type="molecule type" value="Genomic_DNA"/>
</dbReference>
<dbReference type="AlphaFoldDB" id="A0A484NZV8"/>
<dbReference type="Pfam" id="PF13302">
    <property type="entry name" value="Acetyltransf_3"/>
    <property type="match status" value="1"/>
</dbReference>
<dbReference type="PANTHER" id="PTHR43610">
    <property type="entry name" value="BLL6696 PROTEIN"/>
    <property type="match status" value="1"/>
</dbReference>
<accession>A0A484NZV8</accession>
<sequence>MEQAFHVLKDLVLENDVVRLRRIAIDDKPGYARIAFDPDIWTYFVSTVTDAASLDTFVEQGIRDTLNGTRIVFTILDKRSGAIAGSASYGNIVPADRRLEIGWSWLGAPYRGNGTNRAVKSLLLGHAFDALGCERVEFKTDVLNTRARKGLLGIGAKEEGVLRSFNVMPGGRRRDAIYYSILKAEWPSVRAERFHG</sequence>
<dbReference type="InterPro" id="IPR016181">
    <property type="entry name" value="Acyl_CoA_acyltransferase"/>
</dbReference>
<dbReference type="PROSITE" id="PS51186">
    <property type="entry name" value="GNAT"/>
    <property type="match status" value="1"/>
</dbReference>
<dbReference type="GO" id="GO:0016747">
    <property type="term" value="F:acyltransferase activity, transferring groups other than amino-acyl groups"/>
    <property type="evidence" value="ECO:0007669"/>
    <property type="project" value="InterPro"/>
</dbReference>
<dbReference type="EMBL" id="CAADIF010000007">
    <property type="protein sequence ID" value="VFR71560.1"/>
    <property type="molecule type" value="Genomic_DNA"/>
</dbReference>
<dbReference type="Gene3D" id="3.40.630.30">
    <property type="match status" value="1"/>
</dbReference>
<dbReference type="InterPro" id="IPR000182">
    <property type="entry name" value="GNAT_dom"/>
</dbReference>
<name>A0A484NZV8_9ZZZZ</name>
<reference evidence="2" key="1">
    <citation type="submission" date="2019-03" db="EMBL/GenBank/DDBJ databases">
        <authorList>
            <person name="Danneels B."/>
        </authorList>
    </citation>
    <scope>NUCLEOTIDE SEQUENCE</scope>
</reference>
<keyword evidence="2" id="KW-0808">Transferase</keyword>